<organism evidence="3 4">
    <name type="scientific">Varroa destructor</name>
    <name type="common">Honeybee mite</name>
    <dbReference type="NCBI Taxonomy" id="109461"/>
    <lineage>
        <taxon>Eukaryota</taxon>
        <taxon>Metazoa</taxon>
        <taxon>Ecdysozoa</taxon>
        <taxon>Arthropoda</taxon>
        <taxon>Chelicerata</taxon>
        <taxon>Arachnida</taxon>
        <taxon>Acari</taxon>
        <taxon>Parasitiformes</taxon>
        <taxon>Mesostigmata</taxon>
        <taxon>Gamasina</taxon>
        <taxon>Dermanyssoidea</taxon>
        <taxon>Varroidae</taxon>
        <taxon>Varroa</taxon>
    </lineage>
</organism>
<dbReference type="CDD" id="cd00104">
    <property type="entry name" value="KAZAL_FS"/>
    <property type="match status" value="1"/>
</dbReference>
<dbReference type="EnsemblMetazoa" id="XM_022798157">
    <property type="protein sequence ID" value="XP_022653892"/>
    <property type="gene ID" value="LOC111247353"/>
</dbReference>
<dbReference type="Proteomes" id="UP000594260">
    <property type="component" value="Unplaced"/>
</dbReference>
<dbReference type="PANTHER" id="PTHR21131:SF0">
    <property type="entry name" value="GEO10195P1-RELATED"/>
    <property type="match status" value="1"/>
</dbReference>
<dbReference type="InterPro" id="IPR036058">
    <property type="entry name" value="Kazal_dom_sf"/>
</dbReference>
<dbReference type="Pfam" id="PF00050">
    <property type="entry name" value="Kazal_1"/>
    <property type="match status" value="1"/>
</dbReference>
<dbReference type="PROSITE" id="PS51465">
    <property type="entry name" value="KAZAL_2"/>
    <property type="match status" value="1"/>
</dbReference>
<dbReference type="SMART" id="SM00280">
    <property type="entry name" value="KAZAL"/>
    <property type="match status" value="2"/>
</dbReference>
<dbReference type="InterPro" id="IPR002350">
    <property type="entry name" value="Kazal_dom"/>
</dbReference>
<keyword evidence="1" id="KW-0732">Signal</keyword>
<feature type="signal peptide" evidence="1">
    <location>
        <begin position="1"/>
        <end position="22"/>
    </location>
</feature>
<evidence type="ECO:0000256" key="1">
    <source>
        <dbReference type="SAM" id="SignalP"/>
    </source>
</evidence>
<dbReference type="InParanoid" id="A0A7M7JL78"/>
<dbReference type="PANTHER" id="PTHR21131">
    <property type="entry name" value="SERINE-TYPE ENDOPEPTIDASE INHIBITOR"/>
    <property type="match status" value="1"/>
</dbReference>
<accession>A0A7M7JL78</accession>
<name>A0A7M7JL78_VARDE</name>
<dbReference type="OrthoDB" id="88467at2759"/>
<dbReference type="InterPro" id="IPR053265">
    <property type="entry name" value="Serpin"/>
</dbReference>
<dbReference type="KEGG" id="vde:111247353"/>
<feature type="chain" id="PRO_5029761300" description="Kazal-like domain-containing protein" evidence="1">
    <location>
        <begin position="23"/>
        <end position="143"/>
    </location>
</feature>
<protein>
    <recommendedName>
        <fullName evidence="2">Kazal-like domain-containing protein</fullName>
    </recommendedName>
</protein>
<evidence type="ECO:0000313" key="4">
    <source>
        <dbReference type="Proteomes" id="UP000594260"/>
    </source>
</evidence>
<feature type="domain" description="Kazal-like" evidence="2">
    <location>
        <begin position="85"/>
        <end position="136"/>
    </location>
</feature>
<evidence type="ECO:0000313" key="3">
    <source>
        <dbReference type="EnsemblMetazoa" id="XP_022653892"/>
    </source>
</evidence>
<dbReference type="RefSeq" id="XP_022653892.1">
    <property type="nucleotide sequence ID" value="XM_022798157.1"/>
</dbReference>
<sequence length="143" mass="15568">MAFRRSHVVGLVLFALVLLSQRASVSQSTDFSEGLHPNKSDPGQPKGQCINVPCICTREYIPVCYKGQNYGNPCEARCAGARDSELVHGQCKNFSSCVCPRILDPVCLDGVTYSNRCIAECAMATVGRFAVGACDALYFDNRH</sequence>
<dbReference type="SUPFAM" id="SSF100895">
    <property type="entry name" value="Kazal-type serine protease inhibitors"/>
    <property type="match status" value="2"/>
</dbReference>
<keyword evidence="4" id="KW-1185">Reference proteome</keyword>
<evidence type="ECO:0000259" key="2">
    <source>
        <dbReference type="PROSITE" id="PS51465"/>
    </source>
</evidence>
<dbReference type="AlphaFoldDB" id="A0A7M7JL78"/>
<proteinExistence type="predicted"/>
<dbReference type="GeneID" id="111247353"/>
<reference evidence="3" key="1">
    <citation type="submission" date="2021-01" db="UniProtKB">
        <authorList>
            <consortium name="EnsemblMetazoa"/>
        </authorList>
    </citation>
    <scope>IDENTIFICATION</scope>
</reference>
<dbReference type="Gene3D" id="3.30.60.30">
    <property type="match status" value="2"/>
</dbReference>